<sequence>MSSSNQFALLKSRRFAPFFWTQALGAFNDNVFKNALVIMAVFQIAAHDPARAASYTNMAAALFIAPFLLFSATSGQLSDKYDKARLAQLVKLFEIGIMVVALFGFLAKSIPLLMTLLFLMGLHSTLFGPLKYGLLPQVLDSRELVGGNGLIEMATFLAILLGQVLGAELISFPDHGTWMVGAACITTALIGLACALRIPPVPAPDPQLKINWNPFSETWNNLGYIRGNRAVLLSCLGISWFWFFGSVFITQLPTYAQNVIGGNAAVYTFLLTLFSLGIGIGSLLCERLSGHKVEIGLVPFGSIGMTLFGADLYFAKPDASGALGLTVAALLQQPWIWRVLIDLLLMAVFSGFFIVPLFALIQTRSDPARRSRVIAANNILNSLFMVVAAGLSTVLLNVAGLSIPQLLLTTALLNAVVAIYIYCLVPEFLMRFLSWILVNTLYRIKLEGLDRIPEEGPALLVCNHVSYMDALIIGGSVRRPVRFVMYYKIFNIPLLSFIFRTAKAIPIAGYKEDPQLLAKAFDEVDQELAEGNVVCIFPEGGLTKDGEIAEFKSGVEKILERRPVPVVPLALRGLWGSIFSRRDSALGRSRLPRRFWSRIGLAAAAPVPPEQASADYLEAQVRALRGADA</sequence>
<feature type="transmembrane region" description="Helical" evidence="7">
    <location>
        <begin position="144"/>
        <end position="166"/>
    </location>
</feature>
<keyword evidence="5 7" id="KW-1133">Transmembrane helix</keyword>
<keyword evidence="2" id="KW-0813">Transport</keyword>
<feature type="transmembrane region" description="Helical" evidence="7">
    <location>
        <begin position="382"/>
        <end position="400"/>
    </location>
</feature>
<evidence type="ECO:0000313" key="9">
    <source>
        <dbReference type="EMBL" id="MCQ4164144.1"/>
    </source>
</evidence>
<proteinExistence type="predicted"/>
<dbReference type="PANTHER" id="PTHR43266:SF2">
    <property type="entry name" value="MAJOR FACILITATOR SUPERFAMILY (MFS) PROFILE DOMAIN-CONTAINING PROTEIN"/>
    <property type="match status" value="1"/>
</dbReference>
<keyword evidence="6 7" id="KW-0472">Membrane</keyword>
<dbReference type="Proteomes" id="UP001165498">
    <property type="component" value="Unassembled WGS sequence"/>
</dbReference>
<dbReference type="CDD" id="cd07989">
    <property type="entry name" value="LPLAT_AGPAT-like"/>
    <property type="match status" value="1"/>
</dbReference>
<evidence type="ECO:0000256" key="6">
    <source>
        <dbReference type="ARBA" id="ARBA00023136"/>
    </source>
</evidence>
<dbReference type="SMART" id="SM00563">
    <property type="entry name" value="PlsC"/>
    <property type="match status" value="1"/>
</dbReference>
<dbReference type="SUPFAM" id="SSF103473">
    <property type="entry name" value="MFS general substrate transporter"/>
    <property type="match status" value="1"/>
</dbReference>
<evidence type="ECO:0000256" key="7">
    <source>
        <dbReference type="SAM" id="Phobius"/>
    </source>
</evidence>
<dbReference type="Gene3D" id="1.20.1250.20">
    <property type="entry name" value="MFS general substrate transporter like domains"/>
    <property type="match status" value="1"/>
</dbReference>
<accession>A0ABT1QPD8</accession>
<dbReference type="RefSeq" id="WP_255912439.1">
    <property type="nucleotide sequence ID" value="NZ_JANFQO010000004.1"/>
</dbReference>
<dbReference type="CDD" id="cd06173">
    <property type="entry name" value="MFS_MefA_like"/>
    <property type="match status" value="1"/>
</dbReference>
<protein>
    <submittedName>
        <fullName evidence="9">MFS transporter</fullName>
    </submittedName>
</protein>
<evidence type="ECO:0000256" key="5">
    <source>
        <dbReference type="ARBA" id="ARBA00022989"/>
    </source>
</evidence>
<evidence type="ECO:0000256" key="1">
    <source>
        <dbReference type="ARBA" id="ARBA00004651"/>
    </source>
</evidence>
<evidence type="ECO:0000259" key="8">
    <source>
        <dbReference type="SMART" id="SM00563"/>
    </source>
</evidence>
<comment type="caution">
    <text evidence="9">The sequence shown here is derived from an EMBL/GenBank/DDBJ whole genome shotgun (WGS) entry which is preliminary data.</text>
</comment>
<evidence type="ECO:0000313" key="10">
    <source>
        <dbReference type="Proteomes" id="UP001165498"/>
    </source>
</evidence>
<dbReference type="PANTHER" id="PTHR43266">
    <property type="entry name" value="MACROLIDE-EFFLUX PROTEIN"/>
    <property type="match status" value="1"/>
</dbReference>
<comment type="subcellular location">
    <subcellularLocation>
        <location evidence="1">Cell membrane</location>
        <topology evidence="1">Multi-pass membrane protein</topology>
    </subcellularLocation>
</comment>
<evidence type="ECO:0000256" key="4">
    <source>
        <dbReference type="ARBA" id="ARBA00022692"/>
    </source>
</evidence>
<feature type="transmembrane region" description="Helical" evidence="7">
    <location>
        <begin position="178"/>
        <end position="198"/>
    </location>
</feature>
<feature type="transmembrane region" description="Helical" evidence="7">
    <location>
        <begin position="406"/>
        <end position="425"/>
    </location>
</feature>
<feature type="transmembrane region" description="Helical" evidence="7">
    <location>
        <begin position="335"/>
        <end position="361"/>
    </location>
</feature>
<feature type="transmembrane region" description="Helical" evidence="7">
    <location>
        <begin position="297"/>
        <end position="315"/>
    </location>
</feature>
<dbReference type="InterPro" id="IPR036259">
    <property type="entry name" value="MFS_trans_sf"/>
</dbReference>
<feature type="transmembrane region" description="Helical" evidence="7">
    <location>
        <begin position="230"/>
        <end position="252"/>
    </location>
</feature>
<dbReference type="Pfam" id="PF01553">
    <property type="entry name" value="Acyltransferase"/>
    <property type="match status" value="1"/>
</dbReference>
<name>A0ABT1QPD8_9GAMM</name>
<keyword evidence="4 7" id="KW-0812">Transmembrane</keyword>
<feature type="transmembrane region" description="Helical" evidence="7">
    <location>
        <begin position="264"/>
        <end position="285"/>
    </location>
</feature>
<dbReference type="InterPro" id="IPR011701">
    <property type="entry name" value="MFS"/>
</dbReference>
<keyword evidence="10" id="KW-1185">Reference proteome</keyword>
<reference evidence="9" key="1">
    <citation type="submission" date="2022-07" db="EMBL/GenBank/DDBJ databases">
        <title>Tahibacter sp., a new gammaproteobacterium isolated from the silt sample collected at pig farm.</title>
        <authorList>
            <person name="Chen H."/>
        </authorList>
    </citation>
    <scope>NUCLEOTIDE SEQUENCE</scope>
    <source>
        <strain evidence="9">P2K</strain>
    </source>
</reference>
<feature type="transmembrane region" description="Helical" evidence="7">
    <location>
        <begin position="58"/>
        <end position="77"/>
    </location>
</feature>
<dbReference type="SUPFAM" id="SSF69593">
    <property type="entry name" value="Glycerol-3-phosphate (1)-acyltransferase"/>
    <property type="match status" value="1"/>
</dbReference>
<keyword evidence="3" id="KW-1003">Cell membrane</keyword>
<organism evidence="9 10">
    <name type="scientific">Tahibacter harae</name>
    <dbReference type="NCBI Taxonomy" id="2963937"/>
    <lineage>
        <taxon>Bacteria</taxon>
        <taxon>Pseudomonadati</taxon>
        <taxon>Pseudomonadota</taxon>
        <taxon>Gammaproteobacteria</taxon>
        <taxon>Lysobacterales</taxon>
        <taxon>Rhodanobacteraceae</taxon>
        <taxon>Tahibacter</taxon>
    </lineage>
</organism>
<dbReference type="InterPro" id="IPR002123">
    <property type="entry name" value="Plipid/glycerol_acylTrfase"/>
</dbReference>
<dbReference type="EMBL" id="JANFQO010000004">
    <property type="protein sequence ID" value="MCQ4164144.1"/>
    <property type="molecule type" value="Genomic_DNA"/>
</dbReference>
<dbReference type="Pfam" id="PF07690">
    <property type="entry name" value="MFS_1"/>
    <property type="match status" value="1"/>
</dbReference>
<evidence type="ECO:0000256" key="2">
    <source>
        <dbReference type="ARBA" id="ARBA00022448"/>
    </source>
</evidence>
<evidence type="ECO:0000256" key="3">
    <source>
        <dbReference type="ARBA" id="ARBA00022475"/>
    </source>
</evidence>
<feature type="domain" description="Phospholipid/glycerol acyltransferase" evidence="8">
    <location>
        <begin position="458"/>
        <end position="574"/>
    </location>
</feature>
<gene>
    <name evidence="9" type="ORF">NM961_05410</name>
</gene>